<dbReference type="Proteomes" id="UP001301562">
    <property type="component" value="Segment"/>
</dbReference>
<name>A0AA96KR86_9CAUD</name>
<organism evidence="1 2">
    <name type="scientific">Enterobacter phage SDFMU_Pec</name>
    <dbReference type="NCBI Taxonomy" id="3076136"/>
    <lineage>
        <taxon>Viruses</taxon>
        <taxon>Duplodnaviria</taxon>
        <taxon>Heunggongvirae</taxon>
        <taxon>Uroviricota</taxon>
        <taxon>Caudoviricetes</taxon>
        <taxon>Autographivirales</taxon>
        <taxon>Autoscriptoviridae</taxon>
        <taxon>Slopekvirinae</taxon>
        <taxon>Koutsourovirus</taxon>
        <taxon>Koutsourovirus Pec</taxon>
        <taxon>Koutsourovirus KDA1</taxon>
    </lineage>
</organism>
<dbReference type="EMBL" id="OQ884028">
    <property type="protein sequence ID" value="WNO29649.1"/>
    <property type="molecule type" value="Genomic_DNA"/>
</dbReference>
<proteinExistence type="predicted"/>
<evidence type="ECO:0000313" key="1">
    <source>
        <dbReference type="EMBL" id="WNO29649.1"/>
    </source>
</evidence>
<sequence length="72" mass="8832">MVKRYENNYGDMMEDAEGYFVKYSDYAAMRKERDALRYLMQRAYDEREACESMHWVHQAINHLDSWLDEVKQ</sequence>
<keyword evidence="2" id="KW-1185">Reference proteome</keyword>
<protein>
    <submittedName>
        <fullName evidence="1">Uncharacterized protein</fullName>
    </submittedName>
</protein>
<accession>A0AA96KR86</accession>
<reference evidence="2" key="1">
    <citation type="submission" date="2023-04" db="EMBL/GenBank/DDBJ databases">
        <title>The genome sequence of Polyangium sp. y55x31.</title>
        <authorList>
            <person name="Zhang X."/>
        </authorList>
    </citation>
    <scope>NUCLEOTIDE SEQUENCE [LARGE SCALE GENOMIC DNA]</scope>
</reference>
<evidence type="ECO:0000313" key="2">
    <source>
        <dbReference type="Proteomes" id="UP001301562"/>
    </source>
</evidence>